<evidence type="ECO:0000313" key="2">
    <source>
        <dbReference type="EMBL" id="MBO2008531.1"/>
    </source>
</evidence>
<sequence>MKKTVTLLALLSAAGVIGAQRTQAQCHVALSPAFYQGCHHQRDSCAVEKPLVPGRWAAYMGLLGLADRRGTPYVGGDLEGGYWVHPRWNTGLRGTITGQMPAHAVAEGFGGVLRPLVMLYSVTWSNSLLLSDGPTWRLALQAGIGLGGANLYDKNRQVPVKGSCGCTTAEKIASATSPITEIGLAATYKLRSNNAPWLTLRGGYRQWADPAPFATFNQFSAYVLSVGVSLPDAPSKRK</sequence>
<evidence type="ECO:0000313" key="3">
    <source>
        <dbReference type="Proteomes" id="UP000664369"/>
    </source>
</evidence>
<name>A0ABS3QBA2_9BACT</name>
<gene>
    <name evidence="2" type="ORF">J4E00_05665</name>
</gene>
<feature type="chain" id="PRO_5046228735" description="Outer membrane protein beta-barrel domain-containing protein" evidence="1">
    <location>
        <begin position="25"/>
        <end position="238"/>
    </location>
</feature>
<evidence type="ECO:0008006" key="4">
    <source>
        <dbReference type="Google" id="ProtNLM"/>
    </source>
</evidence>
<protein>
    <recommendedName>
        <fullName evidence="4">Outer membrane protein beta-barrel domain-containing protein</fullName>
    </recommendedName>
</protein>
<dbReference type="EMBL" id="JAGETZ010000002">
    <property type="protein sequence ID" value="MBO2008531.1"/>
    <property type="molecule type" value="Genomic_DNA"/>
</dbReference>
<dbReference type="RefSeq" id="WP_208174122.1">
    <property type="nucleotide sequence ID" value="NZ_JAGETZ010000002.1"/>
</dbReference>
<proteinExistence type="predicted"/>
<keyword evidence="1" id="KW-0732">Signal</keyword>
<accession>A0ABS3QBA2</accession>
<reference evidence="2 3" key="1">
    <citation type="submission" date="2021-03" db="EMBL/GenBank/DDBJ databases">
        <authorList>
            <person name="Kim M.K."/>
        </authorList>
    </citation>
    <scope>NUCLEOTIDE SEQUENCE [LARGE SCALE GENOMIC DNA]</scope>
    <source>
        <strain evidence="2 3">BT442</strain>
    </source>
</reference>
<organism evidence="2 3">
    <name type="scientific">Hymenobacter negativus</name>
    <dbReference type="NCBI Taxonomy" id="2795026"/>
    <lineage>
        <taxon>Bacteria</taxon>
        <taxon>Pseudomonadati</taxon>
        <taxon>Bacteroidota</taxon>
        <taxon>Cytophagia</taxon>
        <taxon>Cytophagales</taxon>
        <taxon>Hymenobacteraceae</taxon>
        <taxon>Hymenobacter</taxon>
    </lineage>
</organism>
<evidence type="ECO:0000256" key="1">
    <source>
        <dbReference type="SAM" id="SignalP"/>
    </source>
</evidence>
<keyword evidence="3" id="KW-1185">Reference proteome</keyword>
<comment type="caution">
    <text evidence="2">The sequence shown here is derived from an EMBL/GenBank/DDBJ whole genome shotgun (WGS) entry which is preliminary data.</text>
</comment>
<feature type="signal peptide" evidence="1">
    <location>
        <begin position="1"/>
        <end position="24"/>
    </location>
</feature>
<dbReference type="Proteomes" id="UP000664369">
    <property type="component" value="Unassembled WGS sequence"/>
</dbReference>